<evidence type="ECO:0000313" key="1">
    <source>
        <dbReference type="EMBL" id="NKE45941.1"/>
    </source>
</evidence>
<gene>
    <name evidence="1" type="ORF">HB662_14210</name>
</gene>
<sequence>MLGALVVGAQFFAGGWTAPFEMTPYIKAGPRVGAQQLERDLLAAHAPGSSLGPLYAQLQRMGFTCGGQTEAGAVETCRFRARRGDDQVLTATAELRHDGLEVQGIAIGMALSAN</sequence>
<organism evidence="1 2">
    <name type="scientific">Falsiroseomonas frigidaquae</name>
    <dbReference type="NCBI Taxonomy" id="487318"/>
    <lineage>
        <taxon>Bacteria</taxon>
        <taxon>Pseudomonadati</taxon>
        <taxon>Pseudomonadota</taxon>
        <taxon>Alphaproteobacteria</taxon>
        <taxon>Acetobacterales</taxon>
        <taxon>Roseomonadaceae</taxon>
        <taxon>Falsiroseomonas</taxon>
    </lineage>
</organism>
<protein>
    <recommendedName>
        <fullName evidence="3">DUF4333 domain-containing protein</fullName>
    </recommendedName>
</protein>
<accession>A0ABX1F0R9</accession>
<dbReference type="RefSeq" id="WP_168050469.1">
    <property type="nucleotide sequence ID" value="NZ_JAATJR010000004.1"/>
</dbReference>
<keyword evidence="2" id="KW-1185">Reference proteome</keyword>
<comment type="caution">
    <text evidence="1">The sequence shown here is derived from an EMBL/GenBank/DDBJ whole genome shotgun (WGS) entry which is preliminary data.</text>
</comment>
<evidence type="ECO:0000313" key="2">
    <source>
        <dbReference type="Proteomes" id="UP000765160"/>
    </source>
</evidence>
<name>A0ABX1F0R9_9PROT</name>
<dbReference type="Proteomes" id="UP000765160">
    <property type="component" value="Unassembled WGS sequence"/>
</dbReference>
<proteinExistence type="predicted"/>
<evidence type="ECO:0008006" key="3">
    <source>
        <dbReference type="Google" id="ProtNLM"/>
    </source>
</evidence>
<dbReference type="EMBL" id="JAAVTX010000004">
    <property type="protein sequence ID" value="NKE45941.1"/>
    <property type="molecule type" value="Genomic_DNA"/>
</dbReference>
<reference evidence="1 2" key="1">
    <citation type="submission" date="2020-03" db="EMBL/GenBank/DDBJ databases">
        <title>Roseomonas selenitidurans sp. nov. isolated from soil.</title>
        <authorList>
            <person name="Liu H."/>
        </authorList>
    </citation>
    <scope>NUCLEOTIDE SEQUENCE [LARGE SCALE GENOMIC DNA]</scope>
    <source>
        <strain evidence="1 2">JCM 15073</strain>
    </source>
</reference>